<dbReference type="InterPro" id="IPR035945">
    <property type="entry name" value="YhaI-like_sf"/>
</dbReference>
<organism evidence="1 2">
    <name type="scientific">Lederbergia lenta</name>
    <name type="common">Bacillus lentus</name>
    <dbReference type="NCBI Taxonomy" id="1467"/>
    <lineage>
        <taxon>Bacteria</taxon>
        <taxon>Bacillati</taxon>
        <taxon>Bacillota</taxon>
        <taxon>Bacilli</taxon>
        <taxon>Bacillales</taxon>
        <taxon>Bacillaceae</taxon>
        <taxon>Lederbergia</taxon>
    </lineage>
</organism>
<dbReference type="InterPro" id="IPR015058">
    <property type="entry name" value="DUF1878"/>
</dbReference>
<dbReference type="Pfam" id="PF08963">
    <property type="entry name" value="DUF1878"/>
    <property type="match status" value="1"/>
</dbReference>
<gene>
    <name evidence="1" type="primary">yhaI</name>
    <name evidence="1" type="ORF">NCTC4824_03038</name>
</gene>
<proteinExistence type="predicted"/>
<reference evidence="1 2" key="1">
    <citation type="submission" date="2018-06" db="EMBL/GenBank/DDBJ databases">
        <authorList>
            <consortium name="Pathogen Informatics"/>
            <person name="Doyle S."/>
        </authorList>
    </citation>
    <scope>NUCLEOTIDE SEQUENCE [LARGE SCALE GENOMIC DNA]</scope>
    <source>
        <strain evidence="1 2">NCTC4824</strain>
    </source>
</reference>
<dbReference type="Gene3D" id="1.10.3750.10">
    <property type="entry name" value="YhaI-like"/>
    <property type="match status" value="1"/>
</dbReference>
<sequence>MENLLARIERLEYHQQLLLKITQETGYEFDKLIIRKKLDKYEVEAFYTLCESMSIRMEEEKAEQFVFHAPLFSEFLHQLNSKLTIEEVIDACMKQKIYVELMQVLQKNL</sequence>
<keyword evidence="2" id="KW-1185">Reference proteome</keyword>
<dbReference type="EMBL" id="LS483476">
    <property type="protein sequence ID" value="SQI61023.1"/>
    <property type="molecule type" value="Genomic_DNA"/>
</dbReference>
<evidence type="ECO:0000313" key="2">
    <source>
        <dbReference type="Proteomes" id="UP000249134"/>
    </source>
</evidence>
<dbReference type="RefSeq" id="WP_066146460.1">
    <property type="nucleotide sequence ID" value="NZ_CBCSGM010000001.1"/>
</dbReference>
<dbReference type="KEGG" id="blen:NCTC4824_03038"/>
<dbReference type="AlphaFoldDB" id="A0A2X4WD93"/>
<accession>A0A2X4WD93</accession>
<dbReference type="Proteomes" id="UP000249134">
    <property type="component" value="Chromosome 1"/>
</dbReference>
<name>A0A2X4WD93_LEDLE</name>
<dbReference type="SUPFAM" id="SSF109915">
    <property type="entry name" value="Hypothetical protein YhaI"/>
    <property type="match status" value="1"/>
</dbReference>
<evidence type="ECO:0000313" key="1">
    <source>
        <dbReference type="EMBL" id="SQI61023.1"/>
    </source>
</evidence>
<protein>
    <submittedName>
        <fullName evidence="1">YhaI</fullName>
    </submittedName>
</protein>